<keyword evidence="1 4" id="KW-0378">Hydrolase</keyword>
<dbReference type="SUPFAM" id="SSF53474">
    <property type="entry name" value="alpha/beta-Hydrolases"/>
    <property type="match status" value="1"/>
</dbReference>
<keyword evidence="5" id="KW-1185">Reference proteome</keyword>
<protein>
    <submittedName>
        <fullName evidence="4">Alpha/beta hydrolase</fullName>
    </submittedName>
</protein>
<evidence type="ECO:0000256" key="2">
    <source>
        <dbReference type="SAM" id="SignalP"/>
    </source>
</evidence>
<reference evidence="4" key="2">
    <citation type="submission" date="2023-07" db="EMBL/GenBank/DDBJ databases">
        <authorList>
            <person name="Sun H."/>
        </authorList>
    </citation>
    <scope>NUCLEOTIDE SEQUENCE</scope>
    <source>
        <strain evidence="4">05753</strain>
    </source>
</reference>
<proteinExistence type="predicted"/>
<organism evidence="4 5">
    <name type="scientific">Rhizobium oryzicola</name>
    <dbReference type="NCBI Taxonomy" id="1232668"/>
    <lineage>
        <taxon>Bacteria</taxon>
        <taxon>Pseudomonadati</taxon>
        <taxon>Pseudomonadota</taxon>
        <taxon>Alphaproteobacteria</taxon>
        <taxon>Hyphomicrobiales</taxon>
        <taxon>Rhizobiaceae</taxon>
        <taxon>Rhizobium/Agrobacterium group</taxon>
        <taxon>Rhizobium</taxon>
    </lineage>
</organism>
<accession>A0ABT8SZG9</accession>
<evidence type="ECO:0000256" key="1">
    <source>
        <dbReference type="ARBA" id="ARBA00022801"/>
    </source>
</evidence>
<dbReference type="InterPro" id="IPR050300">
    <property type="entry name" value="GDXG_lipolytic_enzyme"/>
</dbReference>
<dbReference type="EMBL" id="JAUKWQ010000005">
    <property type="protein sequence ID" value="MDO1583875.1"/>
    <property type="molecule type" value="Genomic_DNA"/>
</dbReference>
<evidence type="ECO:0000259" key="3">
    <source>
        <dbReference type="Pfam" id="PF20434"/>
    </source>
</evidence>
<feature type="chain" id="PRO_5046627582" evidence="2">
    <location>
        <begin position="26"/>
        <end position="311"/>
    </location>
</feature>
<dbReference type="PANTHER" id="PTHR48081">
    <property type="entry name" value="AB HYDROLASE SUPERFAMILY PROTEIN C4A8.06C"/>
    <property type="match status" value="1"/>
</dbReference>
<dbReference type="InterPro" id="IPR049492">
    <property type="entry name" value="BD-FAE-like_dom"/>
</dbReference>
<gene>
    <name evidence="4" type="ORF">Q2T52_17475</name>
</gene>
<dbReference type="Pfam" id="PF20434">
    <property type="entry name" value="BD-FAE"/>
    <property type="match status" value="1"/>
</dbReference>
<keyword evidence="2" id="KW-0732">Signal</keyword>
<dbReference type="Gene3D" id="3.40.50.1820">
    <property type="entry name" value="alpha/beta hydrolase"/>
    <property type="match status" value="1"/>
</dbReference>
<dbReference type="Proteomes" id="UP001169006">
    <property type="component" value="Unassembled WGS sequence"/>
</dbReference>
<reference evidence="4" key="1">
    <citation type="journal article" date="2015" name="Int. J. Syst. Evol. Microbiol.">
        <title>Rhizobium oryzicola sp. nov., potential plant-growth-promoting endophytic bacteria isolated from rice roots.</title>
        <authorList>
            <person name="Zhang X.X."/>
            <person name="Gao J.S."/>
            <person name="Cao Y.H."/>
            <person name="Sheirdil R.A."/>
            <person name="Wang X.C."/>
            <person name="Zhang L."/>
        </authorList>
    </citation>
    <scope>NUCLEOTIDE SEQUENCE</scope>
    <source>
        <strain evidence="4">05753</strain>
    </source>
</reference>
<dbReference type="PANTHER" id="PTHR48081:SF6">
    <property type="entry name" value="PEPTIDASE S9 PROLYL OLIGOPEPTIDASE CATALYTIC DOMAIN-CONTAINING PROTEIN"/>
    <property type="match status" value="1"/>
</dbReference>
<dbReference type="InterPro" id="IPR029058">
    <property type="entry name" value="AB_hydrolase_fold"/>
</dbReference>
<feature type="domain" description="BD-FAE-like" evidence="3">
    <location>
        <begin position="79"/>
        <end position="252"/>
    </location>
</feature>
<feature type="signal peptide" evidence="2">
    <location>
        <begin position="1"/>
        <end position="25"/>
    </location>
</feature>
<comment type="caution">
    <text evidence="4">The sequence shown here is derived from an EMBL/GenBank/DDBJ whole genome shotgun (WGS) entry which is preliminary data.</text>
</comment>
<sequence length="311" mass="33755">MLGRRQFLAGAIAATSLAASWRSHAASLDGDEIPIWPGPPPGGEGPEAPIVELPRGAVRRIATPTLRVFRPEKSVGCAVLIAPGGGYKRIEIHHEGHAAAQWFADRGVTAFVLTYRLPSEGWDVGPLAPLQDAQRALRLVRSRARQFEVDAERIGVVGFSAGGHLMGMLSARSDLSTYKPVDGTDRLSARPHWAALIYPVISLLPPDDRTSARRLLVGDNPSEELAAEWSVQTHITHDCPPIFSIAAKDDPIAGEGHLRLLSEACERAGVPDRMIRLENGGHGFSMGRPGTASEHWPNLMAEWLRERRALL</sequence>
<evidence type="ECO:0000313" key="5">
    <source>
        <dbReference type="Proteomes" id="UP001169006"/>
    </source>
</evidence>
<dbReference type="RefSeq" id="WP_302078082.1">
    <property type="nucleotide sequence ID" value="NZ_JAUKWQ010000005.1"/>
</dbReference>
<evidence type="ECO:0000313" key="4">
    <source>
        <dbReference type="EMBL" id="MDO1583875.1"/>
    </source>
</evidence>
<dbReference type="GO" id="GO:0016787">
    <property type="term" value="F:hydrolase activity"/>
    <property type="evidence" value="ECO:0007669"/>
    <property type="project" value="UniProtKB-KW"/>
</dbReference>
<name>A0ABT8SZG9_9HYPH</name>